<dbReference type="AGR" id="WB:WBGene00018432"/>
<organism evidence="3 4">
    <name type="scientific">Caenorhabditis elegans</name>
    <dbReference type="NCBI Taxonomy" id="6239"/>
    <lineage>
        <taxon>Eukaryota</taxon>
        <taxon>Metazoa</taxon>
        <taxon>Ecdysozoa</taxon>
        <taxon>Nematoda</taxon>
        <taxon>Chromadorea</taxon>
        <taxon>Rhabditida</taxon>
        <taxon>Rhabditina</taxon>
        <taxon>Rhabditomorpha</taxon>
        <taxon>Rhabditoidea</taxon>
        <taxon>Rhabditidae</taxon>
        <taxon>Peloderinae</taxon>
        <taxon>Caenorhabditis</taxon>
    </lineage>
</organism>
<evidence type="ECO:0000313" key="3">
    <source>
        <dbReference type="EMBL" id="CCD71250.1"/>
    </source>
</evidence>
<dbReference type="Pfam" id="PF01030">
    <property type="entry name" value="Recep_L_domain"/>
    <property type="match status" value="2"/>
</dbReference>
<dbReference type="SMR" id="O16751"/>
<protein>
    <submittedName>
        <fullName evidence="3">Receptor L-domain domain-containing protein</fullName>
    </submittedName>
</protein>
<dbReference type="RefSeq" id="NP_001293515.1">
    <property type="nucleotide sequence ID" value="NM_001306586.3"/>
</dbReference>
<dbReference type="PIR" id="T32111">
    <property type="entry name" value="T32111"/>
</dbReference>
<dbReference type="Gene3D" id="3.80.20.20">
    <property type="entry name" value="Receptor L-domain"/>
    <property type="match status" value="3"/>
</dbReference>
<dbReference type="PaxDb" id="6239-F45C12.1"/>
<proteinExistence type="predicted"/>
<dbReference type="PANTHER" id="PTHR21662">
    <property type="entry name" value="RECEPTOR PROTEIN-TYROSINE KINASE"/>
    <property type="match status" value="1"/>
</dbReference>
<gene>
    <name evidence="3 5" type="primary">irld-33</name>
    <name evidence="3" type="ORF">CELE_F45C12.1</name>
    <name evidence="5" type="ORF">F45C12.1</name>
</gene>
<dbReference type="InterPro" id="IPR000494">
    <property type="entry name" value="Rcpt_L-dom"/>
</dbReference>
<dbReference type="InParanoid" id="O16751"/>
<dbReference type="HOGENOM" id="CLU_028064_2_0_1"/>
<dbReference type="FunCoup" id="O16751">
    <property type="interactions" value="173"/>
</dbReference>
<dbReference type="GeneID" id="24104588"/>
<feature type="domain" description="Receptor L-domain" evidence="2">
    <location>
        <begin position="354"/>
        <end position="454"/>
    </location>
</feature>
<dbReference type="STRING" id="6239.F45C12.1.1"/>
<dbReference type="PANTHER" id="PTHR21662:SF57">
    <property type="entry name" value="RECEPTOR L-DOMAIN DOMAIN-CONTAINING PROTEIN"/>
    <property type="match status" value="1"/>
</dbReference>
<dbReference type="Proteomes" id="UP000001940">
    <property type="component" value="Chromosome II"/>
</dbReference>
<evidence type="ECO:0000313" key="4">
    <source>
        <dbReference type="Proteomes" id="UP000001940"/>
    </source>
</evidence>
<name>O16751_CAEEL</name>
<feature type="signal peptide" evidence="1">
    <location>
        <begin position="1"/>
        <end position="15"/>
    </location>
</feature>
<feature type="chain" id="PRO_5013084970" evidence="1">
    <location>
        <begin position="16"/>
        <end position="463"/>
    </location>
</feature>
<keyword evidence="3" id="KW-0675">Receptor</keyword>
<dbReference type="KEGG" id="cel:CELE_F45C12.1"/>
<dbReference type="SUPFAM" id="SSF52058">
    <property type="entry name" value="L domain-like"/>
    <property type="match status" value="3"/>
</dbReference>
<dbReference type="CTD" id="24104588"/>
<dbReference type="WormBase" id="F45C12.1">
    <property type="protein sequence ID" value="CE10436"/>
    <property type="gene ID" value="WBGene00018432"/>
    <property type="gene designation" value="irld-33"/>
</dbReference>
<keyword evidence="1" id="KW-0732">Signal</keyword>
<dbReference type="EMBL" id="BX284602">
    <property type="protein sequence ID" value="CCD71250.1"/>
    <property type="molecule type" value="Genomic_DNA"/>
</dbReference>
<evidence type="ECO:0000259" key="2">
    <source>
        <dbReference type="Pfam" id="PF01030"/>
    </source>
</evidence>
<evidence type="ECO:0000256" key="1">
    <source>
        <dbReference type="SAM" id="SignalP"/>
    </source>
</evidence>
<dbReference type="InterPro" id="IPR036941">
    <property type="entry name" value="Rcpt_L-dom_sf"/>
</dbReference>
<dbReference type="AlphaFoldDB" id="O16751"/>
<reference evidence="3 4" key="1">
    <citation type="journal article" date="1998" name="Science">
        <title>Genome sequence of the nematode C. elegans: a platform for investigating biology.</title>
        <authorList>
            <consortium name="The C. elegans sequencing consortium"/>
            <person name="Sulson J.E."/>
            <person name="Waterston R."/>
        </authorList>
    </citation>
    <scope>NUCLEOTIDE SEQUENCE [LARGE SCALE GENOMIC DNA]</scope>
    <source>
        <strain evidence="3 4">Bristol N2</strain>
    </source>
</reference>
<dbReference type="InterPro" id="IPR053079">
    <property type="entry name" value="SPS2_domain"/>
</dbReference>
<feature type="domain" description="Receptor L-domain" evidence="2">
    <location>
        <begin position="203"/>
        <end position="315"/>
    </location>
</feature>
<sequence>MLLLVLLFLFLKANSETSFQYLLGAVVKHYKFCGELNCTFHHHEITTETLKFFPKNCTSICGILVFNENFDVDHEELKLHFQNVTAIYGALRLENSQIKSFSIFQEKKPIKMFCDFRRYTKNSVDGVKIVNNSQLTDLESLKNFELIQDYVECSFEVQNNKMLDAKELCGHGLMQNMVIRGNLRDCECRGDLITSENLHEYAKCRVLYNGLRLTKQHFPDNFSTFSNVHLIEGNVEISNTNLKSLSFLANLRLIRSVNKIARRQVSVNIRDNPNMTHLRLPLLERIENMLSGALIFNVENVHPDFCFNVDELHMHLDLEIQFQNLHATYCPDFENSGRIHRACKFQQLSSLEKGCTGIYGDIVVDVNDGRYLHKLFLLQYLYGSLKIQYMKADGLDFLSSLIYIAALDGTRPAVLIRSNKYLKQAAIPRLLTIISTYPEPVVLYDNPALFSDNDQCLMYRVSY</sequence>
<dbReference type="PhylomeDB" id="O16751"/>
<evidence type="ECO:0000313" key="5">
    <source>
        <dbReference type="WormBase" id="F45C12.1"/>
    </source>
</evidence>
<accession>O16751</accession>
<keyword evidence="4" id="KW-1185">Reference proteome</keyword>
<dbReference type="OrthoDB" id="6219513at2759"/>
<dbReference type="UCSC" id="F45C12.1">
    <property type="organism name" value="c. elegans"/>
</dbReference>